<evidence type="ECO:0000256" key="1">
    <source>
        <dbReference type="ARBA" id="ARBA00022729"/>
    </source>
</evidence>
<organism evidence="5 6">
    <name type="scientific">Coptotermes formosanus</name>
    <name type="common">Formosan subterranean termite</name>
    <dbReference type="NCBI Taxonomy" id="36987"/>
    <lineage>
        <taxon>Eukaryota</taxon>
        <taxon>Metazoa</taxon>
        <taxon>Ecdysozoa</taxon>
        <taxon>Arthropoda</taxon>
        <taxon>Hexapoda</taxon>
        <taxon>Insecta</taxon>
        <taxon>Pterygota</taxon>
        <taxon>Neoptera</taxon>
        <taxon>Polyneoptera</taxon>
        <taxon>Dictyoptera</taxon>
        <taxon>Blattodea</taxon>
        <taxon>Blattoidea</taxon>
        <taxon>Termitoidae</taxon>
        <taxon>Rhinotermitidae</taxon>
        <taxon>Coptotermes</taxon>
    </lineage>
</organism>
<dbReference type="PANTHER" id="PTHR46114:SF1">
    <property type="entry name" value="ZAD DOMAIN-CONTAINING PROTEIN"/>
    <property type="match status" value="1"/>
</dbReference>
<evidence type="ECO:0000256" key="3">
    <source>
        <dbReference type="SAM" id="Phobius"/>
    </source>
</evidence>
<dbReference type="PANTHER" id="PTHR46114">
    <property type="entry name" value="APPLE DOMAIN-CONTAINING PROTEIN"/>
    <property type="match status" value="1"/>
</dbReference>
<name>A0A6L2PP35_COPFO</name>
<dbReference type="OrthoDB" id="567542at2759"/>
<evidence type="ECO:0000256" key="2">
    <source>
        <dbReference type="ARBA" id="ARBA00023157"/>
    </source>
</evidence>
<reference evidence="6" key="1">
    <citation type="submission" date="2020-01" db="EMBL/GenBank/DDBJ databases">
        <title>Draft genome sequence of the Termite Coptotermes fromosanus.</title>
        <authorList>
            <person name="Itakura S."/>
            <person name="Yosikawa Y."/>
            <person name="Umezawa K."/>
        </authorList>
    </citation>
    <scope>NUCLEOTIDE SEQUENCE [LARGE SCALE GENOMIC DNA]</scope>
</reference>
<dbReference type="EMBL" id="BLKM01000426">
    <property type="protein sequence ID" value="GFG33290.1"/>
    <property type="molecule type" value="Genomic_DNA"/>
</dbReference>
<dbReference type="Proteomes" id="UP000502823">
    <property type="component" value="Unassembled WGS sequence"/>
</dbReference>
<dbReference type="Pfam" id="PF03024">
    <property type="entry name" value="Folate_rec"/>
    <property type="match status" value="1"/>
</dbReference>
<feature type="transmembrane region" description="Helical" evidence="3">
    <location>
        <begin position="208"/>
        <end position="226"/>
    </location>
</feature>
<evidence type="ECO:0000313" key="6">
    <source>
        <dbReference type="Proteomes" id="UP000502823"/>
    </source>
</evidence>
<dbReference type="AlphaFoldDB" id="A0A6L2PP35"/>
<evidence type="ECO:0000259" key="4">
    <source>
        <dbReference type="Pfam" id="PF03024"/>
    </source>
</evidence>
<accession>A0A6L2PP35</accession>
<keyword evidence="3" id="KW-0812">Transmembrane</keyword>
<protein>
    <recommendedName>
        <fullName evidence="4">Folate receptor-like domain-containing protein</fullName>
    </recommendedName>
</protein>
<keyword evidence="3" id="KW-0472">Membrane</keyword>
<keyword evidence="1" id="KW-0732">Signal</keyword>
<evidence type="ECO:0000313" key="5">
    <source>
        <dbReference type="EMBL" id="GFG33290.1"/>
    </source>
</evidence>
<gene>
    <name evidence="5" type="ORF">Cfor_01793</name>
</gene>
<proteinExistence type="predicted"/>
<dbReference type="InParanoid" id="A0A6L2PP35"/>
<keyword evidence="2" id="KW-1015">Disulfide bond</keyword>
<comment type="caution">
    <text evidence="5">The sequence shown here is derived from an EMBL/GenBank/DDBJ whole genome shotgun (WGS) entry which is preliminary data.</text>
</comment>
<keyword evidence="3" id="KW-1133">Transmembrane helix</keyword>
<sequence>MVADLVQCYKPVGCNMSLKAHFLDCHLEFFPENLGALSNEHGQQFHQDISTMEKQYQGKWNPSMLTDYCWKRRRDIPRAKCNRKSSTVSMKIRNERFYQVPLCESDCTVWFAACIDDYTCSDNWVTNWVWSKQGNRCQEGMECRTFKEIFGTAESFCEKVWDDAWKYTPDDQPCMKIWFDGEKGNPNDNIAKLKVEHLMRQRNRGVQGTGSLPNFFLAAIFMVVFVRL</sequence>
<dbReference type="InterPro" id="IPR018143">
    <property type="entry name" value="Folate_rcpt-like"/>
</dbReference>
<keyword evidence="6" id="KW-1185">Reference proteome</keyword>
<feature type="domain" description="Folate receptor-like" evidence="4">
    <location>
        <begin position="67"/>
        <end position="175"/>
    </location>
</feature>